<name>A0A6V6YML2_9FLAO</name>
<accession>A0A6V6YML2</accession>
<dbReference type="Pfam" id="PF13432">
    <property type="entry name" value="TPR_16"/>
    <property type="match status" value="1"/>
</dbReference>
<sequence length="819" mass="95858">MDKVKHISLSQLALYNPQRLDDDTVQNLFVVRQKYFQLLMDKINKEKPNSIPQHYLFIGQRGMGKSTLLKRIEVELRKNDSKFIPLLFPEEQYNLNNLSEFWLNSLDALADVLELLKMKEEVRLIDSKVKELGSIKDDEELATQAFQFLIEMSKKIKKRPVLLIDNMSFIFDRLDKSEQHKLRAWLMQNEAPILIGASAVEIEETFNYGAPFYDAFQISYLNKLSFEELLDILNNLAKLTNAQEILANIHEEIARLKTIHQLTGGNPRTAVMLFKIIVKGFSKEINDDLEALLDEITPLYKARFEELSVQMQIIVDAIALHWDPMNLEQLRAETRLENGQLSPQLKRLVELGWLEKLDAYKAKGSAYQISERFFNIWFLMRRSSRRQKKELYCLSKFLETFYGDDLHTMAKNSLSIESRSLNHITYNLAMAEVVKDKDLKKLLTDKCYKDLKDEAKENPNIYEQFGLENDVNIVNEMNQEYLNAEKQLLKEIEANENNAEAWFNLANIYQVLKKNLDSKKAYLKTIELNDKIGGAWNNLGNLYWHEFLLPDKAEEAYLKSIEIDKNCIDPFFNLALLYHSDLGKYQEAEELYLAVIKMNVNDLDAWNNLGLLYMLNLQNYDKAENAYLKVIDINPNNSAVWNILGNLYQDHFQNYDKAEKAYKKAIELKLDSSVPKYNLVFLYRDKMNRYVEAHEYFSKLEIDEKVADSYWLNKTLFELYNRNEGIAKEYVEKAFSKLELCLPFTTQDDWWRFGSVTVKLGYGNWFLSILEENGFDTILAPYYVAIKALTEKDSEGYLNSKAVEIRDPARKIMEIMEKY</sequence>
<evidence type="ECO:0000259" key="2">
    <source>
        <dbReference type="Pfam" id="PF01637"/>
    </source>
</evidence>
<dbReference type="SUPFAM" id="SSF52540">
    <property type="entry name" value="P-loop containing nucleoside triphosphate hydrolases"/>
    <property type="match status" value="1"/>
</dbReference>
<dbReference type="PANTHER" id="PTHR12558:SF13">
    <property type="entry name" value="CELL DIVISION CYCLE PROTEIN 27 HOMOLOG"/>
    <property type="match status" value="1"/>
</dbReference>
<dbReference type="InterPro" id="IPR019734">
    <property type="entry name" value="TPR_rpt"/>
</dbReference>
<organism evidence="3 4">
    <name type="scientific">Flavobacterium salmonis</name>
    <dbReference type="NCBI Taxonomy" id="2654844"/>
    <lineage>
        <taxon>Bacteria</taxon>
        <taxon>Pseudomonadati</taxon>
        <taxon>Bacteroidota</taxon>
        <taxon>Flavobacteriia</taxon>
        <taxon>Flavobacteriales</taxon>
        <taxon>Flavobacteriaceae</taxon>
        <taxon>Flavobacterium</taxon>
    </lineage>
</organism>
<proteinExistence type="predicted"/>
<dbReference type="Pfam" id="PF01637">
    <property type="entry name" value="ATPase_2"/>
    <property type="match status" value="1"/>
</dbReference>
<evidence type="ECO:0000256" key="1">
    <source>
        <dbReference type="SAM" id="Coils"/>
    </source>
</evidence>
<keyword evidence="4" id="KW-1185">Reference proteome</keyword>
<reference evidence="3 4" key="1">
    <citation type="submission" date="2020-06" db="EMBL/GenBank/DDBJ databases">
        <authorList>
            <person name="Criscuolo A."/>
        </authorList>
    </citation>
    <scope>NUCLEOTIDE SEQUENCE [LARGE SCALE GENOMIC DNA]</scope>
    <source>
        <strain evidence="4">CIP 111411</strain>
    </source>
</reference>
<dbReference type="SUPFAM" id="SSF46785">
    <property type="entry name" value="Winged helix' DNA-binding domain"/>
    <property type="match status" value="1"/>
</dbReference>
<dbReference type="Pfam" id="PF13181">
    <property type="entry name" value="TPR_8"/>
    <property type="match status" value="3"/>
</dbReference>
<feature type="coiled-coil region" evidence="1">
    <location>
        <begin position="467"/>
        <end position="498"/>
    </location>
</feature>
<dbReference type="EMBL" id="CAIJDP010000046">
    <property type="protein sequence ID" value="CAD0000730.1"/>
    <property type="molecule type" value="Genomic_DNA"/>
</dbReference>
<evidence type="ECO:0000313" key="3">
    <source>
        <dbReference type="EMBL" id="CAD0000730.1"/>
    </source>
</evidence>
<dbReference type="InterPro" id="IPR011990">
    <property type="entry name" value="TPR-like_helical_dom_sf"/>
</dbReference>
<dbReference type="SUPFAM" id="SSF48452">
    <property type="entry name" value="TPR-like"/>
    <property type="match status" value="1"/>
</dbReference>
<evidence type="ECO:0000313" key="4">
    <source>
        <dbReference type="Proteomes" id="UP000530060"/>
    </source>
</evidence>
<comment type="caution">
    <text evidence="3">The sequence shown here is derived from an EMBL/GenBank/DDBJ whole genome shotgun (WGS) entry which is preliminary data.</text>
</comment>
<dbReference type="AlphaFoldDB" id="A0A6V6YML2"/>
<dbReference type="Gene3D" id="1.25.40.10">
    <property type="entry name" value="Tetratricopeptide repeat domain"/>
    <property type="match status" value="3"/>
</dbReference>
<dbReference type="Gene3D" id="3.40.50.300">
    <property type="entry name" value="P-loop containing nucleotide triphosphate hydrolases"/>
    <property type="match status" value="1"/>
</dbReference>
<protein>
    <recommendedName>
        <fullName evidence="2">ATPase domain-containing protein</fullName>
    </recommendedName>
</protein>
<dbReference type="PANTHER" id="PTHR12558">
    <property type="entry name" value="CELL DIVISION CYCLE 16,23,27"/>
    <property type="match status" value="1"/>
</dbReference>
<feature type="domain" description="ATPase" evidence="2">
    <location>
        <begin position="55"/>
        <end position="271"/>
    </location>
</feature>
<keyword evidence="1" id="KW-0175">Coiled coil</keyword>
<dbReference type="InterPro" id="IPR011579">
    <property type="entry name" value="ATPase_dom"/>
</dbReference>
<dbReference type="Proteomes" id="UP000530060">
    <property type="component" value="Unassembled WGS sequence"/>
</dbReference>
<dbReference type="GO" id="GO:0005524">
    <property type="term" value="F:ATP binding"/>
    <property type="evidence" value="ECO:0007669"/>
    <property type="project" value="InterPro"/>
</dbReference>
<dbReference type="RefSeq" id="WP_180907571.1">
    <property type="nucleotide sequence ID" value="NZ_CAIJDP010000046.1"/>
</dbReference>
<dbReference type="SMART" id="SM00028">
    <property type="entry name" value="TPR"/>
    <property type="match status" value="5"/>
</dbReference>
<gene>
    <name evidence="3" type="ORF">FLAT13_00173</name>
</gene>
<dbReference type="InterPro" id="IPR027417">
    <property type="entry name" value="P-loop_NTPase"/>
</dbReference>
<dbReference type="InterPro" id="IPR036390">
    <property type="entry name" value="WH_DNA-bd_sf"/>
</dbReference>